<dbReference type="EMBL" id="CADIKH010000074">
    <property type="protein sequence ID" value="CAB3773389.1"/>
    <property type="molecule type" value="Genomic_DNA"/>
</dbReference>
<proteinExistence type="predicted"/>
<evidence type="ECO:0000313" key="1">
    <source>
        <dbReference type="EMBL" id="CAB3773389.1"/>
    </source>
</evidence>
<dbReference type="AlphaFoldDB" id="A0A6J5F3G6"/>
<accession>A0A6J5F3G6</accession>
<gene>
    <name evidence="1" type="ORF">LMG29542_07222</name>
</gene>
<evidence type="ECO:0000313" key="2">
    <source>
        <dbReference type="Proteomes" id="UP000494363"/>
    </source>
</evidence>
<protein>
    <submittedName>
        <fullName evidence="1">Uncharacterized protein</fullName>
    </submittedName>
</protein>
<keyword evidence="2" id="KW-1185">Reference proteome</keyword>
<reference evidence="1 2" key="1">
    <citation type="submission" date="2020-04" db="EMBL/GenBank/DDBJ databases">
        <authorList>
            <person name="De Canck E."/>
        </authorList>
    </citation>
    <scope>NUCLEOTIDE SEQUENCE [LARGE SCALE GENOMIC DNA]</scope>
    <source>
        <strain evidence="1 2">LMG 29542</strain>
    </source>
</reference>
<organism evidence="1 2">
    <name type="scientific">Paraburkholderia humisilvae</name>
    <dbReference type="NCBI Taxonomy" id="627669"/>
    <lineage>
        <taxon>Bacteria</taxon>
        <taxon>Pseudomonadati</taxon>
        <taxon>Pseudomonadota</taxon>
        <taxon>Betaproteobacteria</taxon>
        <taxon>Burkholderiales</taxon>
        <taxon>Burkholderiaceae</taxon>
        <taxon>Paraburkholderia</taxon>
    </lineage>
</organism>
<sequence length="48" mass="5350">MNRLDAGARHVRLCSACPFCGSALKEWMVTYQVLVWPGAVLLSISGWR</sequence>
<dbReference type="Proteomes" id="UP000494363">
    <property type="component" value="Unassembled WGS sequence"/>
</dbReference>
<name>A0A6J5F3G6_9BURK</name>